<sequence length="578" mass="65536">MGNCSSKTVQLELDSDRSYDLIRAARQKYLEDSEIDSDEHIEPDTPVKPKQQFEQASITKKATTLDPRDYDYPFENLVLEGGGNKGIAYCGAIKVLEELDLWKNIRRLAGASAGAMTAALLAVGYNSDQLEKFLSQGLAGIFLDHKCGYCSLLPNLLTGYGWNPGMKIYDWFGQKLAEQDTKNHNPDITFLDVYKQFGKELCIVVTNLNQMSIEYFHPKTTPNVPVRLAVRMSMSIPGLFMALRHSYHGEKDIFVDGGVLCNYPIHCFDGWWLSMDPADSFLKRLQPLDNIHRLLDRTERFGTKNDRTLGMLLFADNERELLRYHVEARLETPLQELPNTRLASVKKKKKEDLQNETRKEHGRLVRAANAFLRVLEKHDINQSSTIDRSELSAALDDITYQELVLFLEVTGIDMQMRFLGYQRQEVNSFYTFLCTLESTLLTNIKRIHVEDCDVQRTVGINTGHVDTNDFVLEDEDKQFLLDRGRAACEAFLKYYAEAKDLQKRGSASDESSSKENLVTPEVVSSAKNSLAARDPENTNTSCPPLSSAVLEGSDDKMNESIETQITEECVPFLRDNKS</sequence>
<feature type="active site" description="Proton acceptor" evidence="2">
    <location>
        <position position="256"/>
    </location>
</feature>
<gene>
    <name evidence="5" type="ORF">C0Q70_09316</name>
</gene>
<evidence type="ECO:0000313" key="6">
    <source>
        <dbReference type="Proteomes" id="UP000245119"/>
    </source>
</evidence>
<feature type="active site" description="Nucleophile" evidence="2">
    <location>
        <position position="112"/>
    </location>
</feature>
<feature type="compositionally biased region" description="Basic and acidic residues" evidence="3">
    <location>
        <begin position="504"/>
        <end position="513"/>
    </location>
</feature>
<feature type="region of interest" description="Disordered" evidence="3">
    <location>
        <begin position="504"/>
        <end position="557"/>
    </location>
</feature>
<comment type="caution">
    <text evidence="5">The sequence shown here is derived from an EMBL/GenBank/DDBJ whole genome shotgun (WGS) entry which is preliminary data.</text>
</comment>
<dbReference type="SUPFAM" id="SSF52151">
    <property type="entry name" value="FabD/lysophospholipase-like"/>
    <property type="match status" value="1"/>
</dbReference>
<keyword evidence="2" id="KW-0378">Hydrolase</keyword>
<dbReference type="Proteomes" id="UP000245119">
    <property type="component" value="Linkage Group LG5"/>
</dbReference>
<evidence type="ECO:0000256" key="2">
    <source>
        <dbReference type="PROSITE-ProRule" id="PRU01161"/>
    </source>
</evidence>
<protein>
    <recommendedName>
        <fullName evidence="4">PNPLA domain-containing protein</fullName>
    </recommendedName>
</protein>
<dbReference type="InterPro" id="IPR016035">
    <property type="entry name" value="Acyl_Trfase/lysoPLipase"/>
</dbReference>
<dbReference type="Pfam" id="PF01734">
    <property type="entry name" value="Patatin"/>
    <property type="match status" value="1"/>
</dbReference>
<evidence type="ECO:0000259" key="4">
    <source>
        <dbReference type="PROSITE" id="PS51635"/>
    </source>
</evidence>
<feature type="short sequence motif" description="GXGXXG" evidence="2">
    <location>
        <begin position="81"/>
        <end position="86"/>
    </location>
</feature>
<dbReference type="CDD" id="cd07207">
    <property type="entry name" value="Pat_ExoU_VipD_like"/>
    <property type="match status" value="1"/>
</dbReference>
<feature type="short sequence motif" description="GXSXG" evidence="2">
    <location>
        <begin position="110"/>
        <end position="114"/>
    </location>
</feature>
<proteinExistence type="predicted"/>
<evidence type="ECO:0000256" key="3">
    <source>
        <dbReference type="SAM" id="MobiDB-lite"/>
    </source>
</evidence>
<keyword evidence="6" id="KW-1185">Reference proteome</keyword>
<dbReference type="InterPro" id="IPR002641">
    <property type="entry name" value="PNPLA_dom"/>
</dbReference>
<feature type="short sequence motif" description="DGA/G" evidence="2">
    <location>
        <begin position="256"/>
        <end position="258"/>
    </location>
</feature>
<organism evidence="5 6">
    <name type="scientific">Pomacea canaliculata</name>
    <name type="common">Golden apple snail</name>
    <dbReference type="NCBI Taxonomy" id="400727"/>
    <lineage>
        <taxon>Eukaryota</taxon>
        <taxon>Metazoa</taxon>
        <taxon>Spiralia</taxon>
        <taxon>Lophotrochozoa</taxon>
        <taxon>Mollusca</taxon>
        <taxon>Gastropoda</taxon>
        <taxon>Caenogastropoda</taxon>
        <taxon>Architaenioglossa</taxon>
        <taxon>Ampullarioidea</taxon>
        <taxon>Ampullariidae</taxon>
        <taxon>Pomacea</taxon>
    </lineage>
</organism>
<dbReference type="EMBL" id="PZQS01000005">
    <property type="protein sequence ID" value="PVD30055.1"/>
    <property type="molecule type" value="Genomic_DNA"/>
</dbReference>
<dbReference type="GO" id="GO:0016787">
    <property type="term" value="F:hydrolase activity"/>
    <property type="evidence" value="ECO:0007669"/>
    <property type="project" value="UniProtKB-UniRule"/>
</dbReference>
<name>A0A2T7P9F6_POMCA</name>
<dbReference type="Gene3D" id="3.40.1090.10">
    <property type="entry name" value="Cytosolic phospholipase A2 catalytic domain"/>
    <property type="match status" value="2"/>
</dbReference>
<dbReference type="PANTHER" id="PTHR46394">
    <property type="entry name" value="ANNEXIN"/>
    <property type="match status" value="1"/>
</dbReference>
<feature type="domain" description="PNPLA" evidence="4">
    <location>
        <begin position="77"/>
        <end position="269"/>
    </location>
</feature>
<reference evidence="5 6" key="1">
    <citation type="submission" date="2018-04" db="EMBL/GenBank/DDBJ databases">
        <title>The genome of golden apple snail Pomacea canaliculata provides insight into stress tolerance and invasive adaptation.</title>
        <authorList>
            <person name="Liu C."/>
            <person name="Liu B."/>
            <person name="Ren Y."/>
            <person name="Zhang Y."/>
            <person name="Wang H."/>
            <person name="Li S."/>
            <person name="Jiang F."/>
            <person name="Yin L."/>
            <person name="Zhang G."/>
            <person name="Qian W."/>
            <person name="Fan W."/>
        </authorList>
    </citation>
    <scope>NUCLEOTIDE SEQUENCE [LARGE SCALE GENOMIC DNA]</scope>
    <source>
        <strain evidence="5">SZHN2017</strain>
        <tissue evidence="5">Muscle</tissue>
    </source>
</reference>
<dbReference type="PANTHER" id="PTHR46394:SF1">
    <property type="entry name" value="PNPLA DOMAIN-CONTAINING PROTEIN"/>
    <property type="match status" value="1"/>
</dbReference>
<keyword evidence="1 2" id="KW-0443">Lipid metabolism</keyword>
<dbReference type="GO" id="GO:0016042">
    <property type="term" value="P:lipid catabolic process"/>
    <property type="evidence" value="ECO:0007669"/>
    <property type="project" value="UniProtKB-UniRule"/>
</dbReference>
<accession>A0A2T7P9F6</accession>
<evidence type="ECO:0000313" key="5">
    <source>
        <dbReference type="EMBL" id="PVD30055.1"/>
    </source>
</evidence>
<evidence type="ECO:0000256" key="1">
    <source>
        <dbReference type="ARBA" id="ARBA00023098"/>
    </source>
</evidence>
<dbReference type="OrthoDB" id="412240at2759"/>
<dbReference type="PROSITE" id="PS51635">
    <property type="entry name" value="PNPLA"/>
    <property type="match status" value="1"/>
</dbReference>
<keyword evidence="2" id="KW-0442">Lipid degradation</keyword>
<dbReference type="InterPro" id="IPR052580">
    <property type="entry name" value="Lipid_Hydrolase"/>
</dbReference>
<dbReference type="AlphaFoldDB" id="A0A2T7P9F6"/>